<evidence type="ECO:0000256" key="1">
    <source>
        <dbReference type="ARBA" id="ARBA00023015"/>
    </source>
</evidence>
<evidence type="ECO:0000259" key="4">
    <source>
        <dbReference type="PROSITE" id="PS01124"/>
    </source>
</evidence>
<dbReference type="GO" id="GO:0043565">
    <property type="term" value="F:sequence-specific DNA binding"/>
    <property type="evidence" value="ECO:0007669"/>
    <property type="project" value="InterPro"/>
</dbReference>
<dbReference type="SMART" id="SM00342">
    <property type="entry name" value="HTH_ARAC"/>
    <property type="match status" value="1"/>
</dbReference>
<keyword evidence="2 5" id="KW-0238">DNA-binding</keyword>
<organism evidence="5 6">
    <name type="scientific">Lachnotalea glycerini</name>
    <dbReference type="NCBI Taxonomy" id="1763509"/>
    <lineage>
        <taxon>Bacteria</taxon>
        <taxon>Bacillati</taxon>
        <taxon>Bacillota</taxon>
        <taxon>Clostridia</taxon>
        <taxon>Lachnospirales</taxon>
        <taxon>Lachnospiraceae</taxon>
        <taxon>Lachnotalea</taxon>
    </lineage>
</organism>
<dbReference type="InterPro" id="IPR020449">
    <property type="entry name" value="Tscrpt_reg_AraC-type_HTH"/>
</dbReference>
<dbReference type="Gene3D" id="2.60.120.10">
    <property type="entry name" value="Jelly Rolls"/>
    <property type="match status" value="1"/>
</dbReference>
<proteinExistence type="predicted"/>
<dbReference type="AlphaFoldDB" id="A0A318ENV0"/>
<protein>
    <submittedName>
        <fullName evidence="5">AraC-like DNA-binding protein</fullName>
    </submittedName>
</protein>
<dbReference type="InterPro" id="IPR018060">
    <property type="entry name" value="HTH_AraC"/>
</dbReference>
<dbReference type="GO" id="GO:0003700">
    <property type="term" value="F:DNA-binding transcription factor activity"/>
    <property type="evidence" value="ECO:0007669"/>
    <property type="project" value="InterPro"/>
</dbReference>
<accession>A0A318ENV0</accession>
<gene>
    <name evidence="5" type="ORF">C8E03_11253</name>
</gene>
<dbReference type="PROSITE" id="PS01124">
    <property type="entry name" value="HTH_ARAC_FAMILY_2"/>
    <property type="match status" value="1"/>
</dbReference>
<dbReference type="PROSITE" id="PS00041">
    <property type="entry name" value="HTH_ARAC_FAMILY_1"/>
    <property type="match status" value="1"/>
</dbReference>
<dbReference type="EMBL" id="QICS01000012">
    <property type="protein sequence ID" value="PXV86674.1"/>
    <property type="molecule type" value="Genomic_DNA"/>
</dbReference>
<dbReference type="InterPro" id="IPR009057">
    <property type="entry name" value="Homeodomain-like_sf"/>
</dbReference>
<evidence type="ECO:0000313" key="6">
    <source>
        <dbReference type="Proteomes" id="UP000247523"/>
    </source>
</evidence>
<evidence type="ECO:0000313" key="5">
    <source>
        <dbReference type="EMBL" id="PXV86674.1"/>
    </source>
</evidence>
<dbReference type="PANTHER" id="PTHR43280">
    <property type="entry name" value="ARAC-FAMILY TRANSCRIPTIONAL REGULATOR"/>
    <property type="match status" value="1"/>
</dbReference>
<feature type="domain" description="HTH araC/xylS-type" evidence="4">
    <location>
        <begin position="167"/>
        <end position="265"/>
    </location>
</feature>
<comment type="caution">
    <text evidence="5">The sequence shown here is derived from an EMBL/GenBank/DDBJ whole genome shotgun (WGS) entry which is preliminary data.</text>
</comment>
<evidence type="ECO:0000256" key="2">
    <source>
        <dbReference type="ARBA" id="ARBA00023125"/>
    </source>
</evidence>
<dbReference type="PANTHER" id="PTHR43280:SF28">
    <property type="entry name" value="HTH-TYPE TRANSCRIPTIONAL ACTIVATOR RHAS"/>
    <property type="match status" value="1"/>
</dbReference>
<dbReference type="Pfam" id="PF02311">
    <property type="entry name" value="AraC_binding"/>
    <property type="match status" value="1"/>
</dbReference>
<name>A0A318ENV0_9FIRM</name>
<dbReference type="SUPFAM" id="SSF51215">
    <property type="entry name" value="Regulatory protein AraC"/>
    <property type="match status" value="1"/>
</dbReference>
<dbReference type="RefSeq" id="WP_110291716.1">
    <property type="nucleotide sequence ID" value="NZ_QICS01000012.1"/>
</dbReference>
<dbReference type="InterPro" id="IPR018062">
    <property type="entry name" value="HTH_AraC-typ_CS"/>
</dbReference>
<keyword evidence="1" id="KW-0805">Transcription regulation</keyword>
<evidence type="ECO:0000256" key="3">
    <source>
        <dbReference type="ARBA" id="ARBA00023163"/>
    </source>
</evidence>
<dbReference type="InterPro" id="IPR003313">
    <property type="entry name" value="AraC-bd"/>
</dbReference>
<dbReference type="InterPro" id="IPR037923">
    <property type="entry name" value="HTH-like"/>
</dbReference>
<reference evidence="5 6" key="1">
    <citation type="submission" date="2018-05" db="EMBL/GenBank/DDBJ databases">
        <title>Genomic Encyclopedia of Type Strains, Phase IV (KMG-IV): sequencing the most valuable type-strain genomes for metagenomic binning, comparative biology and taxonomic classification.</title>
        <authorList>
            <person name="Goeker M."/>
        </authorList>
    </citation>
    <scope>NUCLEOTIDE SEQUENCE [LARGE SCALE GENOMIC DNA]</scope>
    <source>
        <strain evidence="5 6">DSM 28816</strain>
    </source>
</reference>
<sequence>MIDQASMIMTNGKCIAAERILGVNDNMIKSHYHDYFELYYLESGQRYHMVQDRSCCMSTGEFIIFPPYKMHHSYGDNDVAFKRLVVYFKTEAIMIHEITEKLKVSARVYRLADRSEIYSLLKEILKEQEKNDIYSDEAMQMLLNHLLIKIVRLEGAEVEVDKQNRITQIIHYLHKNYTENITLDMLASQFYLSTYYLCREFKHYTNSTIIQYINHIRISQAQLYLMETDKSITQISSEVGFSNVTHFDRVFKTITGISPSAMKKQIAGKRKRF</sequence>
<dbReference type="Pfam" id="PF12833">
    <property type="entry name" value="HTH_18"/>
    <property type="match status" value="1"/>
</dbReference>
<dbReference type="PRINTS" id="PR00032">
    <property type="entry name" value="HTHARAC"/>
</dbReference>
<dbReference type="Proteomes" id="UP000247523">
    <property type="component" value="Unassembled WGS sequence"/>
</dbReference>
<dbReference type="Gene3D" id="1.10.10.60">
    <property type="entry name" value="Homeodomain-like"/>
    <property type="match status" value="2"/>
</dbReference>
<keyword evidence="3" id="KW-0804">Transcription</keyword>
<dbReference type="SUPFAM" id="SSF46689">
    <property type="entry name" value="Homeodomain-like"/>
    <property type="match status" value="2"/>
</dbReference>
<dbReference type="InterPro" id="IPR014710">
    <property type="entry name" value="RmlC-like_jellyroll"/>
</dbReference>